<feature type="transmembrane region" description="Helical" evidence="14">
    <location>
        <begin position="407"/>
        <end position="430"/>
    </location>
</feature>
<keyword evidence="6" id="KW-0479">Metal-binding</keyword>
<evidence type="ECO:0000259" key="16">
    <source>
        <dbReference type="Pfam" id="PF22248"/>
    </source>
</evidence>
<evidence type="ECO:0000256" key="8">
    <source>
        <dbReference type="ARBA" id="ARBA00022824"/>
    </source>
</evidence>
<dbReference type="GO" id="GO:0005789">
    <property type="term" value="C:endoplasmic reticulum membrane"/>
    <property type="evidence" value="ECO:0007669"/>
    <property type="project" value="UniProtKB-SubCell"/>
</dbReference>
<protein>
    <submittedName>
        <fullName evidence="17">Endoplasmic reticulum metallopeptidase 1</fullName>
    </submittedName>
</protein>
<dbReference type="GO" id="GO:0008237">
    <property type="term" value="F:metallopeptidase activity"/>
    <property type="evidence" value="ECO:0007669"/>
    <property type="project" value="UniProtKB-KW"/>
</dbReference>
<evidence type="ECO:0000256" key="10">
    <source>
        <dbReference type="ARBA" id="ARBA00022989"/>
    </source>
</evidence>
<comment type="subcellular location">
    <subcellularLocation>
        <location evidence="2">Endoplasmic reticulum membrane</location>
        <topology evidence="2">Multi-pass membrane protein</topology>
    </subcellularLocation>
</comment>
<evidence type="ECO:0000259" key="15">
    <source>
        <dbReference type="Pfam" id="PF04389"/>
    </source>
</evidence>
<feature type="transmembrane region" description="Helical" evidence="14">
    <location>
        <begin position="624"/>
        <end position="644"/>
    </location>
</feature>
<reference evidence="17 18" key="1">
    <citation type="submission" date="2024-11" db="EMBL/GenBank/DDBJ databases">
        <title>Adaptive evolution of stress response genes in parasites aligns with host niche diversity.</title>
        <authorList>
            <person name="Hahn C."/>
            <person name="Resl P."/>
        </authorList>
    </citation>
    <scope>NUCLEOTIDE SEQUENCE [LARGE SCALE GENOMIC DNA]</scope>
    <source>
        <strain evidence="17">EGGRZ-B1_66</strain>
        <tissue evidence="17">Body</tissue>
    </source>
</reference>
<comment type="cofactor">
    <cofactor evidence="1">
        <name>Zn(2+)</name>
        <dbReference type="ChEBI" id="CHEBI:29105"/>
    </cofactor>
</comment>
<evidence type="ECO:0000256" key="2">
    <source>
        <dbReference type="ARBA" id="ARBA00004477"/>
    </source>
</evidence>
<keyword evidence="18" id="KW-1185">Reference proteome</keyword>
<dbReference type="Pfam" id="PF04389">
    <property type="entry name" value="Peptidase_M28"/>
    <property type="match status" value="1"/>
</dbReference>
<evidence type="ECO:0000256" key="11">
    <source>
        <dbReference type="ARBA" id="ARBA00023049"/>
    </source>
</evidence>
<evidence type="ECO:0000256" key="3">
    <source>
        <dbReference type="ARBA" id="ARBA00010918"/>
    </source>
</evidence>
<feature type="domain" description="Peptidase M28" evidence="15">
    <location>
        <begin position="125"/>
        <end position="318"/>
    </location>
</feature>
<dbReference type="GO" id="GO:0046872">
    <property type="term" value="F:metal ion binding"/>
    <property type="evidence" value="ECO:0007669"/>
    <property type="project" value="UniProtKB-KW"/>
</dbReference>
<dbReference type="Pfam" id="PF22248">
    <property type="entry name" value="ERMP1_C"/>
    <property type="match status" value="1"/>
</dbReference>
<feature type="domain" description="Endoplasmic reticulum metallopeptidase 1-like C-terminal" evidence="16">
    <location>
        <begin position="663"/>
        <end position="904"/>
    </location>
</feature>
<feature type="transmembrane region" description="Helical" evidence="14">
    <location>
        <begin position="500"/>
        <end position="526"/>
    </location>
</feature>
<name>A0ABD2Q9Z2_9PLAT</name>
<keyword evidence="7" id="KW-0378">Hydrolase</keyword>
<keyword evidence="11" id="KW-0482">Metalloprotease</keyword>
<comment type="similarity">
    <text evidence="3">Belongs to the peptidase M28 family.</text>
</comment>
<feature type="transmembrane region" description="Helical" evidence="14">
    <location>
        <begin position="450"/>
        <end position="472"/>
    </location>
</feature>
<dbReference type="AlphaFoldDB" id="A0ABD2Q9Z2"/>
<evidence type="ECO:0000256" key="6">
    <source>
        <dbReference type="ARBA" id="ARBA00022723"/>
    </source>
</evidence>
<dbReference type="InterPro" id="IPR053973">
    <property type="entry name" value="ERMP1-like_C"/>
</dbReference>
<feature type="transmembrane region" description="Helical" evidence="14">
    <location>
        <begin position="532"/>
        <end position="556"/>
    </location>
</feature>
<evidence type="ECO:0000256" key="9">
    <source>
        <dbReference type="ARBA" id="ARBA00022833"/>
    </source>
</evidence>
<feature type="transmembrane region" description="Helical" evidence="14">
    <location>
        <begin position="592"/>
        <end position="612"/>
    </location>
</feature>
<dbReference type="Proteomes" id="UP001626550">
    <property type="component" value="Unassembled WGS sequence"/>
</dbReference>
<feature type="transmembrane region" description="Helical" evidence="14">
    <location>
        <begin position="563"/>
        <end position="580"/>
    </location>
</feature>
<evidence type="ECO:0000256" key="4">
    <source>
        <dbReference type="ARBA" id="ARBA00022670"/>
    </source>
</evidence>
<evidence type="ECO:0000256" key="5">
    <source>
        <dbReference type="ARBA" id="ARBA00022692"/>
    </source>
</evidence>
<dbReference type="EMBL" id="JBJKFK010000554">
    <property type="protein sequence ID" value="KAL3316355.1"/>
    <property type="molecule type" value="Genomic_DNA"/>
</dbReference>
<dbReference type="Gene3D" id="3.40.630.10">
    <property type="entry name" value="Zn peptidases"/>
    <property type="match status" value="1"/>
</dbReference>
<sequence>MNVEEKRPSSGFNLVQIFLFTVSVFALVIVFSHYSVKCSDCSHVFRREGLQLDLPSVRKDLEIVTAAEHFFGTLEHEKVTKHLEEQIQKRIVKNAKLEVVYKKTFSDYGNFNLGPLIKVYRNLVNLVVRIKAESRASRNNSAILLNCHYDSAIGSPAASDVFVSCATMLELGRMFATGKILLKHDLILLFNSAEETILTTSHAFITQDPFAKDVVAFVNLEGAGTGGREFLFQTGPGNASRILLEAYASSFSKPTASALAQDLFQHGVIPSDTDFRIFRDFGLIPGLDLAYVTEGYHYHTQYDTQDRILDDCISLSAANVFSLTKTLLQNEQLTNATRNHIDPNSSSWATKNARRSKVLERSSFVFLDVFGLFTIVYSGTFEIFLQVVLLCLFLFLAKRTFFNVKQLLYYLLIVIGWSISLLVTNFFIGYLMHQYGVRLSFYNFRYNAAILYLVPALLISLAYFSFFLPYMICAGRKGSNFWNIVENTQVHLSYQVLDRLFLTTCFFYLILATAILCKGITVYFIHSGLVPLFILFFTVKAFHVTLWASIAGFLLAMIAHSAMFLNTFVMLVDFFFPLFGRSGRMFPPDISVALLIAFAFILTTPYYGNLVLRTNFKTRKIVSVLLFNFFVSYLLVCNLTMYGFPYGETRISTEKNYPLSYRHQRMWINQFDRKISYHNGSVKKDSGVLLQSLDVNGFRYLKPNNGEFFLLDDSTHGFKPIKHLMPFECNKGLPYCGVPQYFPRAEMIPESYLIPVKDRLQGFPASEWKIESEKLSENLYNVTISFVPENQHTVINIRFTKTDVDIRNCSFNLMGAPMEPVPLSDDKEGDNYFISYLSGKANNQDPLLLWILVEKKQSRVSFMTSLSEYCFDKSEPYSSSHDLNVIRKELPKWITPTLWTSTYNAIETVL</sequence>
<dbReference type="GO" id="GO:0006508">
    <property type="term" value="P:proteolysis"/>
    <property type="evidence" value="ECO:0007669"/>
    <property type="project" value="UniProtKB-KW"/>
</dbReference>
<gene>
    <name evidence="17" type="primary">ERMP1_3</name>
    <name evidence="17" type="ORF">Ciccas_005001</name>
</gene>
<accession>A0ABD2Q9Z2</accession>
<dbReference type="PANTHER" id="PTHR12147:SF22">
    <property type="entry name" value="ENDOPLASMIC RETICULUM METALLOPEPTIDASE 1"/>
    <property type="match status" value="1"/>
</dbReference>
<evidence type="ECO:0000313" key="17">
    <source>
        <dbReference type="EMBL" id="KAL3316355.1"/>
    </source>
</evidence>
<keyword evidence="9" id="KW-0862">Zinc</keyword>
<keyword evidence="5 14" id="KW-0812">Transmembrane</keyword>
<evidence type="ECO:0000256" key="1">
    <source>
        <dbReference type="ARBA" id="ARBA00001947"/>
    </source>
</evidence>
<evidence type="ECO:0000313" key="18">
    <source>
        <dbReference type="Proteomes" id="UP001626550"/>
    </source>
</evidence>
<proteinExistence type="inferred from homology"/>
<dbReference type="PANTHER" id="PTHR12147">
    <property type="entry name" value="METALLOPEPTIDASE M28 FAMILY MEMBER"/>
    <property type="match status" value="1"/>
</dbReference>
<keyword evidence="4" id="KW-0645">Protease</keyword>
<dbReference type="SUPFAM" id="SSF53187">
    <property type="entry name" value="Zn-dependent exopeptidases"/>
    <property type="match status" value="1"/>
</dbReference>
<keyword evidence="12 14" id="KW-0472">Membrane</keyword>
<organism evidence="17 18">
    <name type="scientific">Cichlidogyrus casuarinus</name>
    <dbReference type="NCBI Taxonomy" id="1844966"/>
    <lineage>
        <taxon>Eukaryota</taxon>
        <taxon>Metazoa</taxon>
        <taxon>Spiralia</taxon>
        <taxon>Lophotrochozoa</taxon>
        <taxon>Platyhelminthes</taxon>
        <taxon>Monogenea</taxon>
        <taxon>Monopisthocotylea</taxon>
        <taxon>Dactylogyridea</taxon>
        <taxon>Ancyrocephalidae</taxon>
        <taxon>Cichlidogyrus</taxon>
    </lineage>
</organism>
<dbReference type="InterPro" id="IPR045175">
    <property type="entry name" value="M28_fam"/>
</dbReference>
<evidence type="ECO:0000256" key="12">
    <source>
        <dbReference type="ARBA" id="ARBA00023136"/>
    </source>
</evidence>
<keyword evidence="13" id="KW-0325">Glycoprotein</keyword>
<comment type="caution">
    <text evidence="17">The sequence shown here is derived from an EMBL/GenBank/DDBJ whole genome shotgun (WGS) entry which is preliminary data.</text>
</comment>
<keyword evidence="8" id="KW-0256">Endoplasmic reticulum</keyword>
<evidence type="ECO:0000256" key="7">
    <source>
        <dbReference type="ARBA" id="ARBA00022801"/>
    </source>
</evidence>
<evidence type="ECO:0000256" key="13">
    <source>
        <dbReference type="ARBA" id="ARBA00023180"/>
    </source>
</evidence>
<evidence type="ECO:0000256" key="14">
    <source>
        <dbReference type="SAM" id="Phobius"/>
    </source>
</evidence>
<keyword evidence="10 14" id="KW-1133">Transmembrane helix</keyword>
<dbReference type="InterPro" id="IPR007484">
    <property type="entry name" value="Peptidase_M28"/>
</dbReference>
<feature type="transmembrane region" description="Helical" evidence="14">
    <location>
        <begin position="12"/>
        <end position="34"/>
    </location>
</feature>
<feature type="transmembrane region" description="Helical" evidence="14">
    <location>
        <begin position="364"/>
        <end position="395"/>
    </location>
</feature>
<dbReference type="FunFam" id="3.40.630.10:FF:000008">
    <property type="entry name" value="Endoplasmic reticulum metallopeptidase 1"/>
    <property type="match status" value="1"/>
</dbReference>